<feature type="compositionally biased region" description="Polar residues" evidence="2">
    <location>
        <begin position="420"/>
        <end position="431"/>
    </location>
</feature>
<keyword evidence="4" id="KW-1185">Reference proteome</keyword>
<evidence type="ECO:0000256" key="2">
    <source>
        <dbReference type="SAM" id="MobiDB-lite"/>
    </source>
</evidence>
<evidence type="ECO:0008006" key="5">
    <source>
        <dbReference type="Google" id="ProtNLM"/>
    </source>
</evidence>
<proteinExistence type="predicted"/>
<evidence type="ECO:0000313" key="3">
    <source>
        <dbReference type="EMBL" id="KAG2216578.1"/>
    </source>
</evidence>
<feature type="region of interest" description="Disordered" evidence="2">
    <location>
        <begin position="1"/>
        <end position="49"/>
    </location>
</feature>
<dbReference type="InterPro" id="IPR019152">
    <property type="entry name" value="DUF2046"/>
</dbReference>
<gene>
    <name evidence="3" type="ORF">INT45_001703</name>
</gene>
<dbReference type="OrthoDB" id="78858at2759"/>
<feature type="compositionally biased region" description="Low complexity" evidence="2">
    <location>
        <begin position="400"/>
        <end position="419"/>
    </location>
</feature>
<dbReference type="EMBL" id="JAEPRB010000385">
    <property type="protein sequence ID" value="KAG2216578.1"/>
    <property type="molecule type" value="Genomic_DNA"/>
</dbReference>
<dbReference type="Pfam" id="PF09755">
    <property type="entry name" value="DUF2046"/>
    <property type="match status" value="1"/>
</dbReference>
<feature type="compositionally biased region" description="Low complexity" evidence="2">
    <location>
        <begin position="444"/>
        <end position="456"/>
    </location>
</feature>
<reference evidence="3 4" key="1">
    <citation type="submission" date="2020-12" db="EMBL/GenBank/DDBJ databases">
        <title>Metabolic potential, ecology and presence of endohyphal bacteria is reflected in genomic diversity of Mucoromycotina.</title>
        <authorList>
            <person name="Muszewska A."/>
            <person name="Okrasinska A."/>
            <person name="Steczkiewicz K."/>
            <person name="Drgas O."/>
            <person name="Orlowska M."/>
            <person name="Perlinska-Lenart U."/>
            <person name="Aleksandrzak-Piekarczyk T."/>
            <person name="Szatraj K."/>
            <person name="Zielenkiewicz U."/>
            <person name="Pilsyk S."/>
            <person name="Malc E."/>
            <person name="Mieczkowski P."/>
            <person name="Kruszewska J.S."/>
            <person name="Biernat P."/>
            <person name="Pawlowska J."/>
        </authorList>
    </citation>
    <scope>NUCLEOTIDE SEQUENCE [LARGE SCALE GENOMIC DNA]</scope>
    <source>
        <strain evidence="3 4">CBS 142.35</strain>
    </source>
</reference>
<sequence length="484" mass="54196">MSDLTTETNKQPTTIPVNESLTGQQQQQSIDNNKNDETWSEVHQSEQKLTESLREQLDRARKDKANLEADLESRAKAFQAKLNQLQTGSSDKLSRLENILCLENINELKQEIKKIYETCVSQEARIKKLEFELEMEQGHVNILRHDNQMLRQMTVDMTALAEQEEEYISNKLLKRISGLKKEKGELLVQVEQEEEYLTNMLQKRLNQLQKEKIDMENALEQEQEYIVNKLQKQLDSLRAQQPIKSPSARSIQDVNSGSLPVSPVVTGAGSSPSLNAKKWISPHSTGSNSDIPPTGLIEVLRAEITTLKNKTMEMEKEYLNKTQQCNKYKSELIQFRKQNDMSTDDIPLDEGIPLVFRSVPPSPGRQVRARRSTSTSSQRSMASDKTNINLNAIPPLQLDNSSSTSTTASSVTTTNNNNNQHEGSTHSTVSPQAIPDQGNKTSRSRSGSISSQSGSLSRREAAARRISGGLFGLSSPPPQHPPHP</sequence>
<feature type="compositionally biased region" description="Low complexity" evidence="2">
    <location>
        <begin position="372"/>
        <end position="383"/>
    </location>
</feature>
<evidence type="ECO:0000313" key="4">
    <source>
        <dbReference type="Proteomes" id="UP000646827"/>
    </source>
</evidence>
<protein>
    <recommendedName>
        <fullName evidence="5">Coiled-coil domain-containing protein 6</fullName>
    </recommendedName>
</protein>
<dbReference type="Proteomes" id="UP000646827">
    <property type="component" value="Unassembled WGS sequence"/>
</dbReference>
<name>A0A8H7VHE1_9FUNG</name>
<feature type="region of interest" description="Disordered" evidence="2">
    <location>
        <begin position="354"/>
        <end position="484"/>
    </location>
</feature>
<dbReference type="AlphaFoldDB" id="A0A8H7VHE1"/>
<keyword evidence="1" id="KW-0175">Coiled coil</keyword>
<organism evidence="3 4">
    <name type="scientific">Circinella minor</name>
    <dbReference type="NCBI Taxonomy" id="1195481"/>
    <lineage>
        <taxon>Eukaryota</taxon>
        <taxon>Fungi</taxon>
        <taxon>Fungi incertae sedis</taxon>
        <taxon>Mucoromycota</taxon>
        <taxon>Mucoromycotina</taxon>
        <taxon>Mucoromycetes</taxon>
        <taxon>Mucorales</taxon>
        <taxon>Lichtheimiaceae</taxon>
        <taxon>Circinella</taxon>
    </lineage>
</organism>
<feature type="compositionally biased region" description="Polar residues" evidence="2">
    <location>
        <begin position="1"/>
        <end position="32"/>
    </location>
</feature>
<dbReference type="PANTHER" id="PTHR15276">
    <property type="entry name" value="H4 D10S170 PROTEIN-RELATED"/>
    <property type="match status" value="1"/>
</dbReference>
<accession>A0A8H7VHE1</accession>
<feature type="coiled-coil region" evidence="1">
    <location>
        <begin position="198"/>
        <end position="240"/>
    </location>
</feature>
<feature type="compositionally biased region" description="Pro residues" evidence="2">
    <location>
        <begin position="475"/>
        <end position="484"/>
    </location>
</feature>
<dbReference type="PANTHER" id="PTHR15276:SF0">
    <property type="entry name" value="COILED-COIL DOMAIN-CONTAINING PROTEIN 6"/>
    <property type="match status" value="1"/>
</dbReference>
<comment type="caution">
    <text evidence="3">The sequence shown here is derived from an EMBL/GenBank/DDBJ whole genome shotgun (WGS) entry which is preliminary data.</text>
</comment>
<evidence type="ECO:0000256" key="1">
    <source>
        <dbReference type="SAM" id="Coils"/>
    </source>
</evidence>